<keyword evidence="2" id="KW-0812">Transmembrane</keyword>
<keyword evidence="2" id="KW-1133">Transmembrane helix</keyword>
<dbReference type="EMBL" id="KV426269">
    <property type="protein sequence ID" value="KZV83489.1"/>
    <property type="molecule type" value="Genomic_DNA"/>
</dbReference>
<evidence type="ECO:0000256" key="2">
    <source>
        <dbReference type="SAM" id="Phobius"/>
    </source>
</evidence>
<proteinExistence type="predicted"/>
<dbReference type="AlphaFoldDB" id="A0A165ZKA2"/>
<feature type="compositionally biased region" description="Low complexity" evidence="1">
    <location>
        <begin position="150"/>
        <end position="178"/>
    </location>
</feature>
<feature type="region of interest" description="Disordered" evidence="1">
    <location>
        <begin position="232"/>
        <end position="269"/>
    </location>
</feature>
<dbReference type="InParanoid" id="A0A165ZKA2"/>
<feature type="transmembrane region" description="Helical" evidence="2">
    <location>
        <begin position="196"/>
        <end position="219"/>
    </location>
</feature>
<evidence type="ECO:0000313" key="4">
    <source>
        <dbReference type="Proteomes" id="UP000077266"/>
    </source>
</evidence>
<gene>
    <name evidence="3" type="ORF">EXIGLDRAFT_728275</name>
</gene>
<organism evidence="3 4">
    <name type="scientific">Exidia glandulosa HHB12029</name>
    <dbReference type="NCBI Taxonomy" id="1314781"/>
    <lineage>
        <taxon>Eukaryota</taxon>
        <taxon>Fungi</taxon>
        <taxon>Dikarya</taxon>
        <taxon>Basidiomycota</taxon>
        <taxon>Agaricomycotina</taxon>
        <taxon>Agaricomycetes</taxon>
        <taxon>Auriculariales</taxon>
        <taxon>Exidiaceae</taxon>
        <taxon>Exidia</taxon>
    </lineage>
</organism>
<protein>
    <submittedName>
        <fullName evidence="3">Uncharacterized protein</fullName>
    </submittedName>
</protein>
<sequence>MTTIFVATVQNLEICTLTGLSVSIAPAEGAPVPVQVMVTNIGVSQDPVAEDTPSPVGFAPYSTTTSVPSTSTSTSSYFKLRRAEPVSDVQRIFDAVSVSGNGGAVVPWTVDVPEGFYIATARAPDSAHAEIIASPRFFVVQGNDVSCLSASSSSSSSSTPTFATSTTDTDTSGATETSALRKGQSDSNGKETGFRFPIAGIVGVVIAAIIVGLLGVLICRWDRQRHRNAAMRRKSVNMEQATPGPVRRVSGSSSFFDRDRGSRWATTRA</sequence>
<accession>A0A165ZKA2</accession>
<dbReference type="Proteomes" id="UP000077266">
    <property type="component" value="Unassembled WGS sequence"/>
</dbReference>
<keyword evidence="2" id="KW-0472">Membrane</keyword>
<name>A0A165ZKA2_EXIGL</name>
<keyword evidence="4" id="KW-1185">Reference proteome</keyword>
<evidence type="ECO:0000313" key="3">
    <source>
        <dbReference type="EMBL" id="KZV83489.1"/>
    </source>
</evidence>
<feature type="compositionally biased region" description="Low complexity" evidence="1">
    <location>
        <begin position="246"/>
        <end position="255"/>
    </location>
</feature>
<evidence type="ECO:0000256" key="1">
    <source>
        <dbReference type="SAM" id="MobiDB-lite"/>
    </source>
</evidence>
<dbReference type="OrthoDB" id="10640583at2759"/>
<feature type="region of interest" description="Disordered" evidence="1">
    <location>
        <begin position="150"/>
        <end position="189"/>
    </location>
</feature>
<reference evidence="3 4" key="1">
    <citation type="journal article" date="2016" name="Mol. Biol. Evol.">
        <title>Comparative Genomics of Early-Diverging Mushroom-Forming Fungi Provides Insights into the Origins of Lignocellulose Decay Capabilities.</title>
        <authorList>
            <person name="Nagy L.G."/>
            <person name="Riley R."/>
            <person name="Tritt A."/>
            <person name="Adam C."/>
            <person name="Daum C."/>
            <person name="Floudas D."/>
            <person name="Sun H."/>
            <person name="Yadav J.S."/>
            <person name="Pangilinan J."/>
            <person name="Larsson K.H."/>
            <person name="Matsuura K."/>
            <person name="Barry K."/>
            <person name="Labutti K."/>
            <person name="Kuo R."/>
            <person name="Ohm R.A."/>
            <person name="Bhattacharya S.S."/>
            <person name="Shirouzu T."/>
            <person name="Yoshinaga Y."/>
            <person name="Martin F.M."/>
            <person name="Grigoriev I.V."/>
            <person name="Hibbett D.S."/>
        </authorList>
    </citation>
    <scope>NUCLEOTIDE SEQUENCE [LARGE SCALE GENOMIC DNA]</scope>
    <source>
        <strain evidence="3 4">HHB12029</strain>
    </source>
</reference>